<evidence type="ECO:0000313" key="2">
    <source>
        <dbReference type="EMBL" id="HIP57485.1"/>
    </source>
</evidence>
<dbReference type="Gene3D" id="3.20.20.140">
    <property type="entry name" value="Metal-dependent hydrolases"/>
    <property type="match status" value="1"/>
</dbReference>
<dbReference type="PANTHER" id="PTHR22642:SF2">
    <property type="entry name" value="PROTEIN LONG AFTER FAR-RED 3"/>
    <property type="match status" value="1"/>
</dbReference>
<evidence type="ECO:0000259" key="1">
    <source>
        <dbReference type="Pfam" id="PF07969"/>
    </source>
</evidence>
<feature type="domain" description="Amidohydrolase 3" evidence="1">
    <location>
        <begin position="68"/>
        <end position="379"/>
    </location>
</feature>
<protein>
    <submittedName>
        <fullName evidence="2">Amidohydrolase</fullName>
    </submittedName>
</protein>
<sequence>MKCNVSGDEQEFKLKLFIGTIYTSYKPLEKVEAMIVAGDRVVYVGAAERAEAICREIGCEIHRLGKEVVLPGFIDAHAHLDGIGLKLNTIDLHGIRSIEELKKVLKLHSHRFSKWVIGRGWDQELFQERRYPTRWDLDEAVPDKPVLIVRTCGHVGVVNSKALEMLRIDEVFRENPNLVRNEDGVPTGIVMEDVLSYIEKSMEFSIDEVKRFLLDAQQHVVKNGVTTMGFVNVSLRTLLAVFDLYRHGLIRLRLRLYLEPEALSMLESLGIRGALGDDMVRIQGIKVFADGSLGGRTAWLSSPYSDDPRTTGTPLISKSKLEELATRVAKLGMQLAVHAIGDKAIDLVIDVFEKLGHEPRLYRFRIEHASLVRDDQLEKL</sequence>
<feature type="non-terminal residue" evidence="2">
    <location>
        <position position="380"/>
    </location>
</feature>
<dbReference type="AlphaFoldDB" id="A0A833DU09"/>
<gene>
    <name evidence="2" type="ORF">EYH02_05410</name>
</gene>
<comment type="caution">
    <text evidence="2">The sequence shown here is derived from an EMBL/GenBank/DDBJ whole genome shotgun (WGS) entry which is preliminary data.</text>
</comment>
<reference evidence="2" key="1">
    <citation type="journal article" date="2020" name="ISME J.">
        <title>Gammaproteobacteria mediating utilization of methyl-, sulfur- and petroleum organic compounds in deep ocean hydrothermal plumes.</title>
        <authorList>
            <person name="Zhou Z."/>
            <person name="Liu Y."/>
            <person name="Pan J."/>
            <person name="Cron B.R."/>
            <person name="Toner B.M."/>
            <person name="Anantharaman K."/>
            <person name="Breier J.A."/>
            <person name="Dick G.J."/>
            <person name="Li M."/>
        </authorList>
    </citation>
    <scope>NUCLEOTIDE SEQUENCE</scope>
    <source>
        <strain evidence="2">SZUA-1435</strain>
    </source>
</reference>
<dbReference type="InterPro" id="IPR018228">
    <property type="entry name" value="DNase_TatD-rel_CS"/>
</dbReference>
<accession>A0A833DU09</accession>
<organism evidence="2 3">
    <name type="scientific">Ignisphaera aggregans</name>
    <dbReference type="NCBI Taxonomy" id="334771"/>
    <lineage>
        <taxon>Archaea</taxon>
        <taxon>Thermoproteota</taxon>
        <taxon>Thermoprotei</taxon>
        <taxon>Desulfurococcales</taxon>
        <taxon>Desulfurococcaceae</taxon>
        <taxon>Ignisphaera</taxon>
    </lineage>
</organism>
<evidence type="ECO:0000313" key="3">
    <source>
        <dbReference type="Proteomes" id="UP000605805"/>
    </source>
</evidence>
<name>A0A833DU09_9CREN</name>
<dbReference type="Proteomes" id="UP000605805">
    <property type="component" value="Unassembled WGS sequence"/>
</dbReference>
<dbReference type="PANTHER" id="PTHR22642">
    <property type="entry name" value="IMIDAZOLONEPROPIONASE"/>
    <property type="match status" value="1"/>
</dbReference>
<dbReference type="InterPro" id="IPR033932">
    <property type="entry name" value="YtcJ-like"/>
</dbReference>
<dbReference type="Pfam" id="PF07969">
    <property type="entry name" value="Amidohydro_3"/>
    <property type="match status" value="1"/>
</dbReference>
<dbReference type="CDD" id="cd01300">
    <property type="entry name" value="YtcJ_like"/>
    <property type="match status" value="1"/>
</dbReference>
<dbReference type="PROSITE" id="PS01137">
    <property type="entry name" value="TATD_1"/>
    <property type="match status" value="1"/>
</dbReference>
<dbReference type="InterPro" id="IPR032466">
    <property type="entry name" value="Metal_Hydrolase"/>
</dbReference>
<dbReference type="Gene3D" id="2.30.40.10">
    <property type="entry name" value="Urease, subunit C, domain 1"/>
    <property type="match status" value="1"/>
</dbReference>
<dbReference type="InterPro" id="IPR013108">
    <property type="entry name" value="Amidohydro_3"/>
</dbReference>
<dbReference type="GO" id="GO:0016810">
    <property type="term" value="F:hydrolase activity, acting on carbon-nitrogen (but not peptide) bonds"/>
    <property type="evidence" value="ECO:0007669"/>
    <property type="project" value="InterPro"/>
</dbReference>
<dbReference type="Gene3D" id="3.10.310.70">
    <property type="match status" value="1"/>
</dbReference>
<proteinExistence type="predicted"/>
<dbReference type="SUPFAM" id="SSF51556">
    <property type="entry name" value="Metallo-dependent hydrolases"/>
    <property type="match status" value="1"/>
</dbReference>
<dbReference type="SUPFAM" id="SSF51338">
    <property type="entry name" value="Composite domain of metallo-dependent hydrolases"/>
    <property type="match status" value="1"/>
</dbReference>
<dbReference type="EMBL" id="DQTV01000105">
    <property type="protein sequence ID" value="HIP57485.1"/>
    <property type="molecule type" value="Genomic_DNA"/>
</dbReference>
<keyword evidence="2" id="KW-0378">Hydrolase</keyword>
<dbReference type="InterPro" id="IPR011059">
    <property type="entry name" value="Metal-dep_hydrolase_composite"/>
</dbReference>